<feature type="compositionally biased region" description="Polar residues" evidence="5">
    <location>
        <begin position="225"/>
        <end position="239"/>
    </location>
</feature>
<evidence type="ECO:0000256" key="3">
    <source>
        <dbReference type="ARBA" id="ARBA00022525"/>
    </source>
</evidence>
<dbReference type="GO" id="GO:0005773">
    <property type="term" value="C:vacuole"/>
    <property type="evidence" value="ECO:0007669"/>
    <property type="project" value="TreeGrafter"/>
</dbReference>
<dbReference type="EC" id="3.4.16.-" evidence="4"/>
<feature type="region of interest" description="Disordered" evidence="5">
    <location>
        <begin position="225"/>
        <end position="246"/>
    </location>
</feature>
<evidence type="ECO:0000256" key="5">
    <source>
        <dbReference type="SAM" id="MobiDB-lite"/>
    </source>
</evidence>
<dbReference type="InterPro" id="IPR001563">
    <property type="entry name" value="Peptidase_S10"/>
</dbReference>
<comment type="similarity">
    <text evidence="2 4">Belongs to the peptidase S10 family.</text>
</comment>
<dbReference type="PANTHER" id="PTHR11802:SF421">
    <property type="entry name" value="CARBOXYPEPTIDASE"/>
    <property type="match status" value="1"/>
</dbReference>
<keyword evidence="3" id="KW-0964">Secreted</keyword>
<dbReference type="GO" id="GO:0005576">
    <property type="term" value="C:extracellular region"/>
    <property type="evidence" value="ECO:0007669"/>
    <property type="project" value="UniProtKB-SubCell"/>
</dbReference>
<comment type="subcellular location">
    <subcellularLocation>
        <location evidence="1">Secreted</location>
    </subcellularLocation>
</comment>
<evidence type="ECO:0000313" key="7">
    <source>
        <dbReference type="Proteomes" id="UP001497516"/>
    </source>
</evidence>
<dbReference type="Gene3D" id="6.10.250.940">
    <property type="match status" value="1"/>
</dbReference>
<gene>
    <name evidence="6" type="ORF">LTRI10_LOCUS28209</name>
</gene>
<proteinExistence type="inferred from homology"/>
<sequence length="381" mass="42146">MWVSELLGPGCSSVGAGAFSEHGPFQPNAAGVLVHNDYSWNTEANMLYLESPAGVGFSYSANTSFYTLVNDSITAKDSLVFLQRWLVKFPEYNNRDLFITGESYAGHYVPQLAQLIVESGSNLCLKGITIGNPLLEFDTDFNAEGHFYWSHGLISDQTYHLINTICNVSQIMRESWSGNYSKPCEMVANLINAEWASSNLDGYDVTSDVCLSDGETQLGSQKQHSSLASSFHPVSSLKSVQRAPRKKEAGGESIDLCVQDDTYTYLNRKDVHEAMHAKLVGLNSSWSFCSQVMNYDEYNLEIPTIGVVGSLVGSGIQVLVYSGDQDSVIPFIGTRHLMNRLTTEVGLNTPVPYKAWFDYDKQVGWMDTSLWGEQSVVICNH</sequence>
<dbReference type="EMBL" id="OZ034818">
    <property type="protein sequence ID" value="CAL1387211.1"/>
    <property type="molecule type" value="Genomic_DNA"/>
</dbReference>
<keyword evidence="4" id="KW-0121">Carboxypeptidase</keyword>
<dbReference type="SUPFAM" id="SSF53474">
    <property type="entry name" value="alpha/beta-Hydrolases"/>
    <property type="match status" value="1"/>
</dbReference>
<dbReference type="GO" id="GO:0004185">
    <property type="term" value="F:serine-type carboxypeptidase activity"/>
    <property type="evidence" value="ECO:0007669"/>
    <property type="project" value="UniProtKB-UniRule"/>
</dbReference>
<keyword evidence="4" id="KW-0378">Hydrolase</keyword>
<protein>
    <recommendedName>
        <fullName evidence="4">Carboxypeptidase</fullName>
        <ecNumber evidence="4">3.4.16.-</ecNumber>
    </recommendedName>
</protein>
<dbReference type="Pfam" id="PF00450">
    <property type="entry name" value="Peptidase_S10"/>
    <property type="match status" value="1"/>
</dbReference>
<evidence type="ECO:0000256" key="1">
    <source>
        <dbReference type="ARBA" id="ARBA00004613"/>
    </source>
</evidence>
<keyword evidence="4" id="KW-0645">Protease</keyword>
<dbReference type="PROSITE" id="PS00131">
    <property type="entry name" value="CARBOXYPEPT_SER_SER"/>
    <property type="match status" value="1"/>
</dbReference>
<dbReference type="GO" id="GO:0006508">
    <property type="term" value="P:proteolysis"/>
    <property type="evidence" value="ECO:0007669"/>
    <property type="project" value="UniProtKB-KW"/>
</dbReference>
<keyword evidence="7" id="KW-1185">Reference proteome</keyword>
<dbReference type="Gene3D" id="3.40.50.11320">
    <property type="match status" value="1"/>
</dbReference>
<name>A0AAV2EMK0_9ROSI</name>
<dbReference type="InterPro" id="IPR018202">
    <property type="entry name" value="Ser_caboxypep_ser_AS"/>
</dbReference>
<dbReference type="PANTHER" id="PTHR11802">
    <property type="entry name" value="SERINE PROTEASE FAMILY S10 SERINE CARBOXYPEPTIDASE"/>
    <property type="match status" value="1"/>
</dbReference>
<dbReference type="AlphaFoldDB" id="A0AAV2EMK0"/>
<evidence type="ECO:0000313" key="6">
    <source>
        <dbReference type="EMBL" id="CAL1387211.1"/>
    </source>
</evidence>
<organism evidence="6 7">
    <name type="scientific">Linum trigynum</name>
    <dbReference type="NCBI Taxonomy" id="586398"/>
    <lineage>
        <taxon>Eukaryota</taxon>
        <taxon>Viridiplantae</taxon>
        <taxon>Streptophyta</taxon>
        <taxon>Embryophyta</taxon>
        <taxon>Tracheophyta</taxon>
        <taxon>Spermatophyta</taxon>
        <taxon>Magnoliopsida</taxon>
        <taxon>eudicotyledons</taxon>
        <taxon>Gunneridae</taxon>
        <taxon>Pentapetalae</taxon>
        <taxon>rosids</taxon>
        <taxon>fabids</taxon>
        <taxon>Malpighiales</taxon>
        <taxon>Linaceae</taxon>
        <taxon>Linum</taxon>
    </lineage>
</organism>
<evidence type="ECO:0000256" key="2">
    <source>
        <dbReference type="ARBA" id="ARBA00009431"/>
    </source>
</evidence>
<reference evidence="6 7" key="1">
    <citation type="submission" date="2024-04" db="EMBL/GenBank/DDBJ databases">
        <authorList>
            <person name="Fracassetti M."/>
        </authorList>
    </citation>
    <scope>NUCLEOTIDE SEQUENCE [LARGE SCALE GENOMIC DNA]</scope>
</reference>
<accession>A0AAV2EMK0</accession>
<dbReference type="PRINTS" id="PR00724">
    <property type="entry name" value="CRBOXYPTASEC"/>
</dbReference>
<evidence type="ECO:0000256" key="4">
    <source>
        <dbReference type="RuleBase" id="RU361156"/>
    </source>
</evidence>
<dbReference type="Proteomes" id="UP001497516">
    <property type="component" value="Chromosome 5"/>
</dbReference>
<dbReference type="Gene3D" id="3.40.50.1820">
    <property type="entry name" value="alpha/beta hydrolase"/>
    <property type="match status" value="1"/>
</dbReference>
<dbReference type="InterPro" id="IPR029058">
    <property type="entry name" value="AB_hydrolase_fold"/>
</dbReference>